<evidence type="ECO:0000313" key="2">
    <source>
        <dbReference type="Proteomes" id="UP001358586"/>
    </source>
</evidence>
<sequence length="144" mass="16132">MLRRIKIENDVKLRTDEPITLGQTSLKTNSKGSGIMKTLGKSSATMPIFIAVKPEQNGSRGLPTFSSHALLAKTDSSAKHSGEFTIKPNSVAERQPYWRLAPVLWAIWIHSTESALRRDNPNPLKVFHYDRELMLKGIYKGSNL</sequence>
<dbReference type="Proteomes" id="UP001358586">
    <property type="component" value="Chromosome 9"/>
</dbReference>
<keyword evidence="2" id="KW-1185">Reference proteome</keyword>
<comment type="caution">
    <text evidence="1">The sequence shown here is derived from an EMBL/GenBank/DDBJ whole genome shotgun (WGS) entry which is preliminary data.</text>
</comment>
<protein>
    <submittedName>
        <fullName evidence="1">Uncharacterized protein</fullName>
    </submittedName>
</protein>
<organism evidence="1 2">
    <name type="scientific">Gossypium arboreum</name>
    <name type="common">Tree cotton</name>
    <name type="synonym">Gossypium nanking</name>
    <dbReference type="NCBI Taxonomy" id="29729"/>
    <lineage>
        <taxon>Eukaryota</taxon>
        <taxon>Viridiplantae</taxon>
        <taxon>Streptophyta</taxon>
        <taxon>Embryophyta</taxon>
        <taxon>Tracheophyta</taxon>
        <taxon>Spermatophyta</taxon>
        <taxon>Magnoliopsida</taxon>
        <taxon>eudicotyledons</taxon>
        <taxon>Gunneridae</taxon>
        <taxon>Pentapetalae</taxon>
        <taxon>rosids</taxon>
        <taxon>malvids</taxon>
        <taxon>Malvales</taxon>
        <taxon>Malvaceae</taxon>
        <taxon>Malvoideae</taxon>
        <taxon>Gossypium</taxon>
    </lineage>
</organism>
<name>A0ABR0NP16_GOSAR</name>
<proteinExistence type="predicted"/>
<reference evidence="1 2" key="1">
    <citation type="submission" date="2023-03" db="EMBL/GenBank/DDBJ databases">
        <title>WGS of Gossypium arboreum.</title>
        <authorList>
            <person name="Yu D."/>
        </authorList>
    </citation>
    <scope>NUCLEOTIDE SEQUENCE [LARGE SCALE GENOMIC DNA]</scope>
    <source>
        <tissue evidence="1">Leaf</tissue>
    </source>
</reference>
<accession>A0ABR0NP16</accession>
<dbReference type="EMBL" id="JARKNE010000009">
    <property type="protein sequence ID" value="KAK5803083.1"/>
    <property type="molecule type" value="Genomic_DNA"/>
</dbReference>
<gene>
    <name evidence="1" type="ORF">PVK06_030724</name>
</gene>
<evidence type="ECO:0000313" key="1">
    <source>
        <dbReference type="EMBL" id="KAK5803083.1"/>
    </source>
</evidence>